<evidence type="ECO:0008006" key="3">
    <source>
        <dbReference type="Google" id="ProtNLM"/>
    </source>
</evidence>
<gene>
    <name evidence="1" type="ORF">GCM10010993_24980</name>
</gene>
<organism evidence="1 2">
    <name type="scientific">Belliella aquatica</name>
    <dbReference type="NCBI Taxonomy" id="1323734"/>
    <lineage>
        <taxon>Bacteria</taxon>
        <taxon>Pseudomonadati</taxon>
        <taxon>Bacteroidota</taxon>
        <taxon>Cytophagia</taxon>
        <taxon>Cytophagales</taxon>
        <taxon>Cyclobacteriaceae</taxon>
        <taxon>Belliella</taxon>
    </lineage>
</organism>
<name>A0ABQ1MRG8_9BACT</name>
<comment type="caution">
    <text evidence="1">The sequence shown here is derived from an EMBL/GenBank/DDBJ whole genome shotgun (WGS) entry which is preliminary data.</text>
</comment>
<keyword evidence="2" id="KW-1185">Reference proteome</keyword>
<dbReference type="RefSeq" id="WP_188443417.1">
    <property type="nucleotide sequence ID" value="NZ_BMFD01000008.1"/>
</dbReference>
<dbReference type="Proteomes" id="UP000635885">
    <property type="component" value="Unassembled WGS sequence"/>
</dbReference>
<protein>
    <recommendedName>
        <fullName evidence="3">PSI domain-containing protein</fullName>
    </recommendedName>
</protein>
<proteinExistence type="predicted"/>
<evidence type="ECO:0000313" key="1">
    <source>
        <dbReference type="EMBL" id="GGC45404.1"/>
    </source>
</evidence>
<dbReference type="EMBL" id="BMFD01000008">
    <property type="protein sequence ID" value="GGC45404.1"/>
    <property type="molecule type" value="Genomic_DNA"/>
</dbReference>
<accession>A0ABQ1MRG8</accession>
<reference evidence="2" key="1">
    <citation type="journal article" date="2019" name="Int. J. Syst. Evol. Microbiol.">
        <title>The Global Catalogue of Microorganisms (GCM) 10K type strain sequencing project: providing services to taxonomists for standard genome sequencing and annotation.</title>
        <authorList>
            <consortium name="The Broad Institute Genomics Platform"/>
            <consortium name="The Broad Institute Genome Sequencing Center for Infectious Disease"/>
            <person name="Wu L."/>
            <person name="Ma J."/>
        </authorList>
    </citation>
    <scope>NUCLEOTIDE SEQUENCE [LARGE SCALE GENOMIC DNA]</scope>
    <source>
        <strain evidence="2">CGMCC 1.12479</strain>
    </source>
</reference>
<evidence type="ECO:0000313" key="2">
    <source>
        <dbReference type="Proteomes" id="UP000635885"/>
    </source>
</evidence>
<sequence>MLLSFFIYGGFISIQTFTVNENHILTKTKIIMRKLFVGLAIVSLWSFSFVNLVSGQETMEEKPCYNCIKTKTGSQIRFCGTCDWVEDATDCVWTLKDKCTVLPN</sequence>